<proteinExistence type="predicted"/>
<evidence type="ECO:0000313" key="2">
    <source>
        <dbReference type="Proteomes" id="UP000825258"/>
    </source>
</evidence>
<dbReference type="SUPFAM" id="SSF56574">
    <property type="entry name" value="Serpins"/>
    <property type="match status" value="1"/>
</dbReference>
<name>A0ABM7S722_9FLAO</name>
<accession>A0ABM7S722</accession>
<sequence length="337" mass="39361">MLNYKIMIKYFPLSILLLLIVSCNEIKVEQPIALEDESIFPKVKKITELKNTDFSPTLESTFNPKKNSIYGATIPFVWEEIRNEIGPNLSSFTSNQLNEINESESFKDVLNKNEYKTTLEIEGNLISATAYFRKSLPFEIPLDKFEIPLEFENTKVESFGFFGDHYYSKLNYYNNEDDFSLSLLPSDSEHEIILIMNKDISTNESNFISYYTYFLNQKKNNIEFNEEDKVEIPIIEFNLEKYFNEIIGSQFLSDNELYNIKDFYQRNAFILNEKGAEVESEAVAAVEALEEMEIIEKPEPKMLIFNKPFVVFLKRKDANNPYFGVYIANNELLKIVK</sequence>
<gene>
    <name evidence="1" type="ORF">KK2020170_21800</name>
</gene>
<keyword evidence="2" id="KW-1185">Reference proteome</keyword>
<dbReference type="InterPro" id="IPR036186">
    <property type="entry name" value="Serpin_sf"/>
</dbReference>
<dbReference type="Proteomes" id="UP000825258">
    <property type="component" value="Chromosome"/>
</dbReference>
<organism evidence="1 2">
    <name type="scientific">Flavobacterium okayamense</name>
    <dbReference type="NCBI Taxonomy" id="2830782"/>
    <lineage>
        <taxon>Bacteria</taxon>
        <taxon>Pseudomonadati</taxon>
        <taxon>Bacteroidota</taxon>
        <taxon>Flavobacteriia</taxon>
        <taxon>Flavobacteriales</taxon>
        <taxon>Flavobacteriaceae</taxon>
        <taxon>Flavobacterium</taxon>
    </lineage>
</organism>
<dbReference type="PROSITE" id="PS51257">
    <property type="entry name" value="PROKAR_LIPOPROTEIN"/>
    <property type="match status" value="1"/>
</dbReference>
<evidence type="ECO:0008006" key="3">
    <source>
        <dbReference type="Google" id="ProtNLM"/>
    </source>
</evidence>
<dbReference type="Gene3D" id="3.30.497.10">
    <property type="entry name" value="Antithrombin, subunit I, domain 2"/>
    <property type="match status" value="1"/>
</dbReference>
<dbReference type="EMBL" id="AP024749">
    <property type="protein sequence ID" value="BCY29312.1"/>
    <property type="molecule type" value="Genomic_DNA"/>
</dbReference>
<evidence type="ECO:0000313" key="1">
    <source>
        <dbReference type="EMBL" id="BCY29312.1"/>
    </source>
</evidence>
<protein>
    <recommendedName>
        <fullName evidence="3">Serpin B</fullName>
    </recommendedName>
</protein>
<reference evidence="1 2" key="1">
    <citation type="submission" date="2021-06" db="EMBL/GenBank/DDBJ databases">
        <title>Whole genome sequences of Flavobacterium sp. KK2020170 and assembly.</title>
        <authorList>
            <person name="Kitahara K."/>
            <person name="Miyoshi S."/>
            <person name="Uesaka K."/>
        </authorList>
    </citation>
    <scope>NUCLEOTIDE SEQUENCE [LARGE SCALE GENOMIC DNA]</scope>
    <source>
        <strain evidence="1 2">KK2020170</strain>
    </source>
</reference>
<dbReference type="InterPro" id="IPR042178">
    <property type="entry name" value="Serpin_sf_1"/>
</dbReference>